<reference evidence="2 3" key="1">
    <citation type="submission" date="2018-02" db="EMBL/GenBank/DDBJ databases">
        <title>Novel Leptospira species isolated from soil and water in Japan.</title>
        <authorList>
            <person name="Nakao R."/>
            <person name="Masuzawa T."/>
        </authorList>
    </citation>
    <scope>NUCLEOTIDE SEQUENCE [LARGE SCALE GENOMIC DNA]</scope>
    <source>
        <strain evidence="2 3">YH101</strain>
    </source>
</reference>
<evidence type="ECO:0000256" key="1">
    <source>
        <dbReference type="SAM" id="Phobius"/>
    </source>
</evidence>
<evidence type="ECO:0000313" key="3">
    <source>
        <dbReference type="Proteomes" id="UP000245133"/>
    </source>
</evidence>
<keyword evidence="1" id="KW-0472">Membrane</keyword>
<comment type="caution">
    <text evidence="2">The sequence shown here is derived from an EMBL/GenBank/DDBJ whole genome shotgun (WGS) entry which is preliminary data.</text>
</comment>
<gene>
    <name evidence="2" type="ORF">LPTSP4_25810</name>
</gene>
<keyword evidence="1" id="KW-0812">Transmembrane</keyword>
<protein>
    <submittedName>
        <fullName evidence="2">Uncharacterized protein</fullName>
    </submittedName>
</protein>
<proteinExistence type="predicted"/>
<dbReference type="Proteomes" id="UP000245133">
    <property type="component" value="Unassembled WGS sequence"/>
</dbReference>
<keyword evidence="3" id="KW-1185">Reference proteome</keyword>
<accession>A0A2P2E2G1</accession>
<evidence type="ECO:0000313" key="2">
    <source>
        <dbReference type="EMBL" id="GBF51050.1"/>
    </source>
</evidence>
<dbReference type="AlphaFoldDB" id="A0A2P2E2G1"/>
<sequence length="157" mass="18032">MEEMIWYIRLGLLFALSFGLVLYQSDLHTITQEVESPLKWEDQLRISLQEYQVKIYKIPKVGESFSTIHEGEEVEIKIIETDEKSVAKWVLTGYPHHQSVELTLVHKEAEPKTKIEIKSFCKPDLVSRLVCASFSPSKNKSKIETWAASILGAPNNR</sequence>
<feature type="transmembrane region" description="Helical" evidence="1">
    <location>
        <begin position="6"/>
        <end position="23"/>
    </location>
</feature>
<dbReference type="EMBL" id="BFBB01000008">
    <property type="protein sequence ID" value="GBF51050.1"/>
    <property type="molecule type" value="Genomic_DNA"/>
</dbReference>
<name>A0A2P2E2G1_9LEPT</name>
<keyword evidence="1" id="KW-1133">Transmembrane helix</keyword>
<organism evidence="2 3">
    <name type="scientific">Leptospira ryugenii</name>
    <dbReference type="NCBI Taxonomy" id="1917863"/>
    <lineage>
        <taxon>Bacteria</taxon>
        <taxon>Pseudomonadati</taxon>
        <taxon>Spirochaetota</taxon>
        <taxon>Spirochaetia</taxon>
        <taxon>Leptospirales</taxon>
        <taxon>Leptospiraceae</taxon>
        <taxon>Leptospira</taxon>
    </lineage>
</organism>